<dbReference type="RefSeq" id="XP_035341687.1">
    <property type="nucleotide sequence ID" value="XM_035485794.1"/>
</dbReference>
<protein>
    <recommendedName>
        <fullName evidence="2">DUF7907 domain-containing protein</fullName>
    </recommendedName>
</protein>
<dbReference type="AlphaFoldDB" id="A0A7H8QNS5"/>
<dbReference type="KEGG" id="trg:TRUGW13939_02602"/>
<dbReference type="Proteomes" id="UP000509510">
    <property type="component" value="Chromosome II"/>
</dbReference>
<keyword evidence="1" id="KW-0732">Signal</keyword>
<evidence type="ECO:0000259" key="2">
    <source>
        <dbReference type="Pfam" id="PF25484"/>
    </source>
</evidence>
<feature type="domain" description="DUF7907" evidence="2">
    <location>
        <begin position="31"/>
        <end position="167"/>
    </location>
</feature>
<keyword evidence="4" id="KW-1185">Reference proteome</keyword>
<feature type="signal peptide" evidence="1">
    <location>
        <begin position="1"/>
        <end position="20"/>
    </location>
</feature>
<evidence type="ECO:0000313" key="3">
    <source>
        <dbReference type="EMBL" id="QKX55509.1"/>
    </source>
</evidence>
<sequence>MRVSTLTSVVLATVVSSAAGKATYLKSSDGDYLLGSYSTSDSGDAGLLAFYPSSSPGKGQFETVSIESDTTLSFGGDFNFYLDPQFTGPENLIEEVYAFELVRDDPAAAGFSWGQDGTLELSSDKFHGWVHCQGGGWTGADGNSTFFWSAAPIKTLPDGCGQVDLVKA</sequence>
<reference evidence="4" key="1">
    <citation type="submission" date="2020-06" db="EMBL/GenBank/DDBJ databases">
        <title>A chromosome-scale genome assembly of Talaromyces rugulosus W13939.</title>
        <authorList>
            <person name="Wang B."/>
            <person name="Guo L."/>
            <person name="Ye K."/>
            <person name="Wang L."/>
        </authorList>
    </citation>
    <scope>NUCLEOTIDE SEQUENCE [LARGE SCALE GENOMIC DNA]</scope>
    <source>
        <strain evidence="4">W13939</strain>
    </source>
</reference>
<dbReference type="InterPro" id="IPR057229">
    <property type="entry name" value="DUF7907"/>
</dbReference>
<evidence type="ECO:0000313" key="4">
    <source>
        <dbReference type="Proteomes" id="UP000509510"/>
    </source>
</evidence>
<organism evidence="3 4">
    <name type="scientific">Talaromyces rugulosus</name>
    <name type="common">Penicillium rugulosum</name>
    <dbReference type="NCBI Taxonomy" id="121627"/>
    <lineage>
        <taxon>Eukaryota</taxon>
        <taxon>Fungi</taxon>
        <taxon>Dikarya</taxon>
        <taxon>Ascomycota</taxon>
        <taxon>Pezizomycotina</taxon>
        <taxon>Eurotiomycetes</taxon>
        <taxon>Eurotiomycetidae</taxon>
        <taxon>Eurotiales</taxon>
        <taxon>Trichocomaceae</taxon>
        <taxon>Talaromyces</taxon>
        <taxon>Talaromyces sect. Islandici</taxon>
    </lineage>
</organism>
<gene>
    <name evidence="3" type="ORF">TRUGW13939_02602</name>
</gene>
<feature type="chain" id="PRO_5028820187" description="DUF7907 domain-containing protein" evidence="1">
    <location>
        <begin position="21"/>
        <end position="168"/>
    </location>
</feature>
<dbReference type="GeneID" id="55990109"/>
<proteinExistence type="predicted"/>
<evidence type="ECO:0000256" key="1">
    <source>
        <dbReference type="SAM" id="SignalP"/>
    </source>
</evidence>
<name>A0A7H8QNS5_TALRU</name>
<dbReference type="Pfam" id="PF25484">
    <property type="entry name" value="DUF7907"/>
    <property type="match status" value="1"/>
</dbReference>
<dbReference type="EMBL" id="CP055899">
    <property type="protein sequence ID" value="QKX55509.1"/>
    <property type="molecule type" value="Genomic_DNA"/>
</dbReference>
<accession>A0A7H8QNS5</accession>